<dbReference type="RefSeq" id="WP_358347152.1">
    <property type="nucleotide sequence ID" value="NZ_JBEZFP010000001.1"/>
</dbReference>
<evidence type="ECO:0000313" key="5">
    <source>
        <dbReference type="Proteomes" id="UP001551482"/>
    </source>
</evidence>
<accession>A0ABV3D9W4</accession>
<feature type="compositionally biased region" description="Basic and acidic residues" evidence="2">
    <location>
        <begin position="1"/>
        <end position="12"/>
    </location>
</feature>
<dbReference type="Gene3D" id="3.60.110.10">
    <property type="entry name" value="Carbon-nitrogen hydrolase"/>
    <property type="match status" value="1"/>
</dbReference>
<evidence type="ECO:0000313" key="4">
    <source>
        <dbReference type="EMBL" id="MEU8132022.1"/>
    </source>
</evidence>
<dbReference type="InterPro" id="IPR036526">
    <property type="entry name" value="C-N_Hydrolase_sf"/>
</dbReference>
<keyword evidence="5" id="KW-1185">Reference proteome</keyword>
<evidence type="ECO:0000256" key="1">
    <source>
        <dbReference type="ARBA" id="ARBA00022801"/>
    </source>
</evidence>
<protein>
    <submittedName>
        <fullName evidence="4">Nitrilase-related carbon-nitrogen hydrolase</fullName>
    </submittedName>
</protein>
<dbReference type="InterPro" id="IPR050345">
    <property type="entry name" value="Aliph_Amidase/BUP"/>
</dbReference>
<evidence type="ECO:0000259" key="3">
    <source>
        <dbReference type="PROSITE" id="PS50263"/>
    </source>
</evidence>
<sequence length="363" mass="38597">METHGGDIRRDTGDDDTGGVPGGPHYRALALQSRCDAVNALAPDEARAAISRGIARVRAETAASVAFIGPDVRLVVLPEYLFTGFPMGDAVPAWAAKAALDPDGPEYEALGAIARDLRVHLAGNAYETDPHFPGLYFQACFLIAPSGDVVLRYRRLHSMFAPTPYDVWDRYLDVHGIDAVLPVARTELGNLAAIASEEILYPELTRALVLRGAEVLCHSTSEAGSPRPTAKAVARLARASENLAYVVSANTAGITGTAIPGASTDAMSQIVDFNGIVLAEAGPGESMVANAELDLAALRRARRRPGMGNLLARGKPGLWAEEFARAEGERPNGLAEGTPPDRAWFARRQAETLERLVKAGVIT</sequence>
<dbReference type="GO" id="GO:0016787">
    <property type="term" value="F:hydrolase activity"/>
    <property type="evidence" value="ECO:0007669"/>
    <property type="project" value="UniProtKB-KW"/>
</dbReference>
<dbReference type="SUPFAM" id="SSF56317">
    <property type="entry name" value="Carbon-nitrogen hydrolase"/>
    <property type="match status" value="1"/>
</dbReference>
<reference evidence="4 5" key="1">
    <citation type="submission" date="2024-06" db="EMBL/GenBank/DDBJ databases">
        <title>The Natural Products Discovery Center: Release of the First 8490 Sequenced Strains for Exploring Actinobacteria Biosynthetic Diversity.</title>
        <authorList>
            <person name="Kalkreuter E."/>
            <person name="Kautsar S.A."/>
            <person name="Yang D."/>
            <person name="Bader C.D."/>
            <person name="Teijaro C.N."/>
            <person name="Fluegel L."/>
            <person name="Davis C.M."/>
            <person name="Simpson J.R."/>
            <person name="Lauterbach L."/>
            <person name="Steele A.D."/>
            <person name="Gui C."/>
            <person name="Meng S."/>
            <person name="Li G."/>
            <person name="Viehrig K."/>
            <person name="Ye F."/>
            <person name="Su P."/>
            <person name="Kiefer A.F."/>
            <person name="Nichols A."/>
            <person name="Cepeda A.J."/>
            <person name="Yan W."/>
            <person name="Fan B."/>
            <person name="Jiang Y."/>
            <person name="Adhikari A."/>
            <person name="Zheng C.-J."/>
            <person name="Schuster L."/>
            <person name="Cowan T.M."/>
            <person name="Smanski M.J."/>
            <person name="Chevrette M.G."/>
            <person name="De Carvalho L.P.S."/>
            <person name="Shen B."/>
        </authorList>
    </citation>
    <scope>NUCLEOTIDE SEQUENCE [LARGE SCALE GENOMIC DNA]</scope>
    <source>
        <strain evidence="4 5">NPDC048946</strain>
    </source>
</reference>
<dbReference type="PROSITE" id="PS50263">
    <property type="entry name" value="CN_HYDROLASE"/>
    <property type="match status" value="1"/>
</dbReference>
<organism evidence="4 5">
    <name type="scientific">Streptodolium elevatio</name>
    <dbReference type="NCBI Taxonomy" id="3157996"/>
    <lineage>
        <taxon>Bacteria</taxon>
        <taxon>Bacillati</taxon>
        <taxon>Actinomycetota</taxon>
        <taxon>Actinomycetes</taxon>
        <taxon>Kitasatosporales</taxon>
        <taxon>Streptomycetaceae</taxon>
        <taxon>Streptodolium</taxon>
    </lineage>
</organism>
<feature type="domain" description="CN hydrolase" evidence="3">
    <location>
        <begin position="33"/>
        <end position="295"/>
    </location>
</feature>
<comment type="caution">
    <text evidence="4">The sequence shown here is derived from an EMBL/GenBank/DDBJ whole genome shotgun (WGS) entry which is preliminary data.</text>
</comment>
<dbReference type="Proteomes" id="UP001551482">
    <property type="component" value="Unassembled WGS sequence"/>
</dbReference>
<keyword evidence="1 4" id="KW-0378">Hydrolase</keyword>
<dbReference type="PANTHER" id="PTHR43674">
    <property type="entry name" value="NITRILASE C965.09-RELATED"/>
    <property type="match status" value="1"/>
</dbReference>
<name>A0ABV3D9W4_9ACTN</name>
<gene>
    <name evidence="4" type="ORF">AB0C36_00775</name>
</gene>
<evidence type="ECO:0000256" key="2">
    <source>
        <dbReference type="SAM" id="MobiDB-lite"/>
    </source>
</evidence>
<dbReference type="InterPro" id="IPR003010">
    <property type="entry name" value="C-N_Hydrolase"/>
</dbReference>
<proteinExistence type="predicted"/>
<dbReference type="PANTHER" id="PTHR43674:SF2">
    <property type="entry name" value="BETA-UREIDOPROPIONASE"/>
    <property type="match status" value="1"/>
</dbReference>
<dbReference type="EMBL" id="JBEZFP010000001">
    <property type="protein sequence ID" value="MEU8132022.1"/>
    <property type="molecule type" value="Genomic_DNA"/>
</dbReference>
<feature type="region of interest" description="Disordered" evidence="2">
    <location>
        <begin position="1"/>
        <end position="24"/>
    </location>
</feature>
<dbReference type="Pfam" id="PF00795">
    <property type="entry name" value="CN_hydrolase"/>
    <property type="match status" value="1"/>
</dbReference>